<evidence type="ECO:0000313" key="1">
    <source>
        <dbReference type="EMBL" id="DAG04833.1"/>
    </source>
</evidence>
<organism evidence="1">
    <name type="scientific">Siphoviridae sp. ctGa111</name>
    <dbReference type="NCBI Taxonomy" id="2825413"/>
    <lineage>
        <taxon>Viruses</taxon>
        <taxon>Duplodnaviria</taxon>
        <taxon>Heunggongvirae</taxon>
        <taxon>Uroviricota</taxon>
        <taxon>Caudoviricetes</taxon>
    </lineage>
</organism>
<protein>
    <submittedName>
        <fullName evidence="1">Uncharacterized protein</fullName>
    </submittedName>
</protein>
<dbReference type="EMBL" id="BK016245">
    <property type="protein sequence ID" value="DAG04833.1"/>
    <property type="molecule type" value="Genomic_DNA"/>
</dbReference>
<proteinExistence type="predicted"/>
<name>A0A8S5VDI0_9CAUD</name>
<accession>A0A8S5VDI0</accession>
<sequence length="84" mass="9512">MADNQNTFRAGDKIKLDGVLFSNSQTHCGMRRMGEWFIYDGKLVNGRYRVTNLESRIGKYPISVNVSGYVEPSDIELIDNTNGH</sequence>
<reference evidence="1" key="1">
    <citation type="journal article" date="2021" name="Proc. Natl. Acad. Sci. U.S.A.">
        <title>A Catalog of Tens of Thousands of Viruses from Human Metagenomes Reveals Hidden Associations with Chronic Diseases.</title>
        <authorList>
            <person name="Tisza M.J."/>
            <person name="Buck C.B."/>
        </authorList>
    </citation>
    <scope>NUCLEOTIDE SEQUENCE</scope>
    <source>
        <strain evidence="1">CtGa111</strain>
    </source>
</reference>